<reference evidence="2" key="1">
    <citation type="submission" date="2016-06" db="EMBL/GenBank/DDBJ databases">
        <authorList>
            <person name="Varghese N."/>
            <person name="Submissions Spin"/>
        </authorList>
    </citation>
    <scope>NUCLEOTIDE SEQUENCE [LARGE SCALE GENOMIC DNA]</scope>
    <source>
        <strain evidence="2">DSM 44815</strain>
    </source>
</reference>
<dbReference type="PATRIC" id="fig|261654.4.peg.5094"/>
<name>A0A1A9A4K6_9ACTN</name>
<gene>
    <name evidence="1" type="ORF">GA0070611_5027</name>
</gene>
<protein>
    <recommendedName>
        <fullName evidence="3">DUF1963 domain-containing protein</fullName>
    </recommendedName>
</protein>
<evidence type="ECO:0008006" key="3">
    <source>
        <dbReference type="Google" id="ProtNLM"/>
    </source>
</evidence>
<dbReference type="STRING" id="261654.GA0070611_5027"/>
<organism evidence="1 2">
    <name type="scientific">Micromonospora auratinigra</name>
    <dbReference type="NCBI Taxonomy" id="261654"/>
    <lineage>
        <taxon>Bacteria</taxon>
        <taxon>Bacillati</taxon>
        <taxon>Actinomycetota</taxon>
        <taxon>Actinomycetes</taxon>
        <taxon>Micromonosporales</taxon>
        <taxon>Micromonosporaceae</taxon>
        <taxon>Micromonospora</taxon>
    </lineage>
</organism>
<dbReference type="RefSeq" id="WP_091669064.1">
    <property type="nucleotide sequence ID" value="NZ_LT594323.1"/>
</dbReference>
<proteinExistence type="predicted"/>
<dbReference type="OrthoDB" id="3078418at2"/>
<evidence type="ECO:0000313" key="2">
    <source>
        <dbReference type="Proteomes" id="UP000199385"/>
    </source>
</evidence>
<dbReference type="AlphaFoldDB" id="A0A1A9A4K6"/>
<keyword evidence="2" id="KW-1185">Reference proteome</keyword>
<sequence>MYRIEITSTPAVAGDRNTVGGWPLLDADQPWPVCECGSRMALFFQLDVPADIPTFGGEHLLAFQCPRHNDACLPTAERLPPRYWEQPPAPNELAFWRVLLQRAGVPADTADPYLQPLRLSLAAAEERHGKGSAGVWAFKVGGRPVWSQEAEHYRCACGSDLAFLLQVPENFGFPKRPEAAEQVDTFNGNEYGMFLGNDVYLLACPARCDPAAVWPVNQN</sequence>
<evidence type="ECO:0000313" key="1">
    <source>
        <dbReference type="EMBL" id="SBT51115.1"/>
    </source>
</evidence>
<dbReference type="Proteomes" id="UP000199385">
    <property type="component" value="Chromosome I"/>
</dbReference>
<accession>A0A1A9A4K6</accession>
<dbReference type="EMBL" id="LT594323">
    <property type="protein sequence ID" value="SBT51115.1"/>
    <property type="molecule type" value="Genomic_DNA"/>
</dbReference>